<dbReference type="Gene3D" id="3.40.50.300">
    <property type="entry name" value="P-loop containing nucleotide triphosphate hydrolases"/>
    <property type="match status" value="1"/>
</dbReference>
<feature type="domain" description="Molybdopterin-guanine dinucleotide biosynthesis protein B (MobB)" evidence="1">
    <location>
        <begin position="4"/>
        <end position="126"/>
    </location>
</feature>
<comment type="caution">
    <text evidence="2">The sequence shown here is derived from an EMBL/GenBank/DDBJ whole genome shotgun (WGS) entry which is preliminary data.</text>
</comment>
<sequence length="172" mass="18993">MGNVLQIVGYKNAGKTTFIESLLVYLQRDSYNIATIKHHGHGGEPDGMTDSRRFLEKGATSSLVEGDGTIHLATTVGDGSLKQLVQMQEVLCQPDLILIEGWKQASFPKVVCLRDDQDQDLLSLDSICCVLTASSLRGEAVPYPLFQRDDPAALLFIKELLDREKEVHSCMN</sequence>
<reference evidence="2 3" key="1">
    <citation type="submission" date="2019-03" db="EMBL/GenBank/DDBJ databases">
        <authorList>
            <person name="Liu G."/>
        </authorList>
    </citation>
    <scope>NUCLEOTIDE SEQUENCE [LARGE SCALE GENOMIC DNA]</scope>
    <source>
        <strain evidence="2 3">DSM 19099</strain>
    </source>
</reference>
<evidence type="ECO:0000313" key="3">
    <source>
        <dbReference type="Proteomes" id="UP000298210"/>
    </source>
</evidence>
<dbReference type="GO" id="GO:0006777">
    <property type="term" value="P:Mo-molybdopterin cofactor biosynthetic process"/>
    <property type="evidence" value="ECO:0007669"/>
    <property type="project" value="InterPro"/>
</dbReference>
<dbReference type="InterPro" id="IPR052539">
    <property type="entry name" value="MGD_biosynthesis_adapter"/>
</dbReference>
<dbReference type="Proteomes" id="UP000298210">
    <property type="component" value="Unassembled WGS sequence"/>
</dbReference>
<dbReference type="Pfam" id="PF03205">
    <property type="entry name" value="MobB"/>
    <property type="match status" value="1"/>
</dbReference>
<gene>
    <name evidence="2" type="primary">mobB</name>
    <name evidence="2" type="ORF">E2L03_05860</name>
</gene>
<dbReference type="InterPro" id="IPR027417">
    <property type="entry name" value="P-loop_NTPase"/>
</dbReference>
<dbReference type="NCBIfam" id="TIGR00176">
    <property type="entry name" value="mobB"/>
    <property type="match status" value="1"/>
</dbReference>
<dbReference type="PANTHER" id="PTHR40072:SF1">
    <property type="entry name" value="MOLYBDOPTERIN-GUANINE DINUCLEOTIDE BIOSYNTHESIS ADAPTER PROTEIN"/>
    <property type="match status" value="1"/>
</dbReference>
<dbReference type="PANTHER" id="PTHR40072">
    <property type="entry name" value="MOLYBDOPTERIN-GUANINE DINUCLEOTIDE BIOSYNTHESIS ADAPTER PROTEIN-RELATED"/>
    <property type="match status" value="1"/>
</dbReference>
<proteinExistence type="predicted"/>
<dbReference type="EMBL" id="SNUX01000001">
    <property type="protein sequence ID" value="TES51441.1"/>
    <property type="molecule type" value="Genomic_DNA"/>
</dbReference>
<evidence type="ECO:0000259" key="1">
    <source>
        <dbReference type="Pfam" id="PF03205"/>
    </source>
</evidence>
<accession>A0A4Y7WSN6</accession>
<dbReference type="SUPFAM" id="SSF52540">
    <property type="entry name" value="P-loop containing nucleoside triphosphate hydrolases"/>
    <property type="match status" value="1"/>
</dbReference>
<dbReference type="RefSeq" id="WP_095150644.1">
    <property type="nucleotide sequence ID" value="NZ_LDIM01000012.1"/>
</dbReference>
<dbReference type="AlphaFoldDB" id="A0A4Y7WSN6"/>
<protein>
    <submittedName>
        <fullName evidence="2">Molybdopterin-guanine dinucleotide biosynthesis protein B</fullName>
    </submittedName>
</protein>
<evidence type="ECO:0000313" key="2">
    <source>
        <dbReference type="EMBL" id="TES51441.1"/>
    </source>
</evidence>
<name>A0A4Y7WSN6_9BACI</name>
<dbReference type="InterPro" id="IPR004435">
    <property type="entry name" value="MobB_dom"/>
</dbReference>
<organism evidence="2 3">
    <name type="scientific">Shouchella lehensis</name>
    <dbReference type="NCBI Taxonomy" id="300825"/>
    <lineage>
        <taxon>Bacteria</taxon>
        <taxon>Bacillati</taxon>
        <taxon>Bacillota</taxon>
        <taxon>Bacilli</taxon>
        <taxon>Bacillales</taxon>
        <taxon>Bacillaceae</taxon>
        <taxon>Shouchella</taxon>
    </lineage>
</organism>
<dbReference type="GO" id="GO:0005525">
    <property type="term" value="F:GTP binding"/>
    <property type="evidence" value="ECO:0007669"/>
    <property type="project" value="InterPro"/>
</dbReference>